<dbReference type="InParanoid" id="A0A1Y2LUJ6"/>
<reference evidence="2 3" key="1">
    <citation type="journal article" date="2017" name="Genome Announc.">
        <title>Genome sequence of the saprophytic ascomycete Epicoccum nigrum ICMP 19927 strain isolated from New Zealand.</title>
        <authorList>
            <person name="Fokin M."/>
            <person name="Fleetwood D."/>
            <person name="Weir B.S."/>
            <person name="Villas-Boas S.G."/>
        </authorList>
    </citation>
    <scope>NUCLEOTIDE SEQUENCE [LARGE SCALE GENOMIC DNA]</scope>
    <source>
        <strain evidence="2 3">ICMP 19927</strain>
    </source>
</reference>
<dbReference type="Gene3D" id="3.40.50.1460">
    <property type="match status" value="1"/>
</dbReference>
<protein>
    <submittedName>
        <fullName evidence="2">Uncharacterized protein</fullName>
    </submittedName>
</protein>
<proteinExistence type="predicted"/>
<evidence type="ECO:0000313" key="3">
    <source>
        <dbReference type="Proteomes" id="UP000193240"/>
    </source>
</evidence>
<feature type="compositionally biased region" description="Polar residues" evidence="1">
    <location>
        <begin position="1"/>
        <end position="17"/>
    </location>
</feature>
<dbReference type="OMA" id="ISWESKH"/>
<evidence type="ECO:0000313" key="2">
    <source>
        <dbReference type="EMBL" id="OSS47515.1"/>
    </source>
</evidence>
<evidence type="ECO:0000256" key="1">
    <source>
        <dbReference type="SAM" id="MobiDB-lite"/>
    </source>
</evidence>
<accession>A0A1Y2LUJ6</accession>
<dbReference type="AlphaFoldDB" id="A0A1Y2LUJ6"/>
<dbReference type="STRING" id="105696.A0A1Y2LUJ6"/>
<dbReference type="Proteomes" id="UP000193240">
    <property type="component" value="Unassembled WGS sequence"/>
</dbReference>
<name>A0A1Y2LUJ6_EPING</name>
<feature type="region of interest" description="Disordered" evidence="1">
    <location>
        <begin position="1"/>
        <end position="39"/>
    </location>
</feature>
<keyword evidence="3" id="KW-1185">Reference proteome</keyword>
<organism evidence="2 3">
    <name type="scientific">Epicoccum nigrum</name>
    <name type="common">Soil fungus</name>
    <name type="synonym">Epicoccum purpurascens</name>
    <dbReference type="NCBI Taxonomy" id="105696"/>
    <lineage>
        <taxon>Eukaryota</taxon>
        <taxon>Fungi</taxon>
        <taxon>Dikarya</taxon>
        <taxon>Ascomycota</taxon>
        <taxon>Pezizomycotina</taxon>
        <taxon>Dothideomycetes</taxon>
        <taxon>Pleosporomycetidae</taxon>
        <taxon>Pleosporales</taxon>
        <taxon>Pleosporineae</taxon>
        <taxon>Didymellaceae</taxon>
        <taxon>Epicoccum</taxon>
    </lineage>
</organism>
<gene>
    <name evidence="2" type="ORF">B5807_07299</name>
</gene>
<dbReference type="EMBL" id="KZ107848">
    <property type="protein sequence ID" value="OSS47515.1"/>
    <property type="molecule type" value="Genomic_DNA"/>
</dbReference>
<sequence length="487" mass="55427">MEAQQQLHQPGQASGSLQGHARPCLTSPRQRSTCTAVEETEKKAESQRRIWFENGMKRTFRIPSGYVTIAVLVIRWHDAVDDYKEGHDSEVAELKQLFECDFGYKYEEVRLRTSTAKKPQHDLNAAIANHIRKYDSPNSLLIIYYTGHGLLRGSGNNRVLELSASAQSLLDQDDTYTATAYWYQAERHLSDSAEADVLTIFDCCYASNAIKGWAEEHRVYELIAASPKDFPTPAPGANSFTRRLIDSLRELLEEHQGGCFPTDKLVDRINKKNETPHKGPKLPAVLHDCLQKFSGRHIELARVDNKVAEQKQELLDQQPVEMAHLDLRFSLQKPVLKREQIEALAPKLQAAFQKANIHLCRIDWDRFVQNRTHTLHDNVRASVYARRWRKITLRSTLNSPSTVPGVVVLPALEHTTSRDIVESPMALSDESERQPLLNSDSSFRKDKPVAAVRGYNRLLHYLRCKGAVVLARIRRMFRKGSAFHSMA</sequence>